<dbReference type="HOGENOM" id="CLU_128946_0_0_1"/>
<dbReference type="CDD" id="cd02440">
    <property type="entry name" value="AdoMet_MTases"/>
    <property type="match status" value="1"/>
</dbReference>
<evidence type="ECO:0000313" key="2">
    <source>
        <dbReference type="EMBL" id="EEC16388.1"/>
    </source>
</evidence>
<name>B7QC16_IXOSC</name>
<dbReference type="EnsemblMetazoa" id="ISCW022294-RA">
    <property type="protein sequence ID" value="ISCW022294-PA"/>
    <property type="gene ID" value="ISCW022294"/>
</dbReference>
<dbReference type="SUPFAM" id="SSF53335">
    <property type="entry name" value="S-adenosyl-L-methionine-dependent methyltransferases"/>
    <property type="match status" value="1"/>
</dbReference>
<dbReference type="PANTHER" id="PTHR45036">
    <property type="entry name" value="METHYLTRANSFERASE LIKE 7B"/>
    <property type="match status" value="1"/>
</dbReference>
<dbReference type="EMBL" id="ABJB010289085">
    <property type="status" value="NOT_ANNOTATED_CDS"/>
    <property type="molecule type" value="Genomic_DNA"/>
</dbReference>
<dbReference type="EMBL" id="ABJB011133472">
    <property type="status" value="NOT_ANNOTATED_CDS"/>
    <property type="molecule type" value="Genomic_DNA"/>
</dbReference>
<dbReference type="Pfam" id="PF08241">
    <property type="entry name" value="Methyltransf_11"/>
    <property type="match status" value="1"/>
</dbReference>
<dbReference type="VEuPathDB" id="VectorBase:ISCI022294"/>
<evidence type="ECO:0000259" key="1">
    <source>
        <dbReference type="Pfam" id="PF08241"/>
    </source>
</evidence>
<dbReference type="AlphaFoldDB" id="B7QC16"/>
<dbReference type="Gene3D" id="3.40.50.150">
    <property type="entry name" value="Vaccinia Virus protein VP39"/>
    <property type="match status" value="1"/>
</dbReference>
<dbReference type="EMBL" id="DS904056">
    <property type="protein sequence ID" value="EEC16388.1"/>
    <property type="molecule type" value="Genomic_DNA"/>
</dbReference>
<dbReference type="Proteomes" id="UP000001555">
    <property type="component" value="Unassembled WGS sequence"/>
</dbReference>
<dbReference type="InParanoid" id="B7QC16"/>
<sequence length="132" mass="14817">MFLMNAQLTRVRRPTVGQLSELLSRDATLRKQGALRVLEIGAGSGANLEHVKRKVQYWTLDPNPAFGAALRAQLKRNPNVTMERWIQGCAEDMWDVPDGHFDVVLMTYVLCSATDPMRVLAECKRVLAKVPP</sequence>
<dbReference type="InterPro" id="IPR029063">
    <property type="entry name" value="SAM-dependent_MTases_sf"/>
</dbReference>
<proteinExistence type="predicted"/>
<accession>B7QC16</accession>
<protein>
    <recommendedName>
        <fullName evidence="1">Methyltransferase type 11 domain-containing protein</fullName>
    </recommendedName>
</protein>
<dbReference type="InterPro" id="IPR013216">
    <property type="entry name" value="Methyltransf_11"/>
</dbReference>
<dbReference type="PANTHER" id="PTHR45036:SF1">
    <property type="entry name" value="METHYLTRANSFERASE LIKE 7A"/>
    <property type="match status" value="1"/>
</dbReference>
<dbReference type="GO" id="GO:0008168">
    <property type="term" value="F:methyltransferase activity"/>
    <property type="evidence" value="ECO:0000318"/>
    <property type="project" value="GO_Central"/>
</dbReference>
<dbReference type="EMBL" id="ABJB010698641">
    <property type="status" value="NOT_ANNOTATED_CDS"/>
    <property type="molecule type" value="Genomic_DNA"/>
</dbReference>
<reference evidence="3" key="2">
    <citation type="submission" date="2020-05" db="UniProtKB">
        <authorList>
            <consortium name="EnsemblMetazoa"/>
        </authorList>
    </citation>
    <scope>IDENTIFICATION</scope>
    <source>
        <strain evidence="3">wikel</strain>
    </source>
</reference>
<dbReference type="VEuPathDB" id="VectorBase:ISCW022294"/>
<evidence type="ECO:0000313" key="3">
    <source>
        <dbReference type="EnsemblMetazoa" id="ISCW022294-PA"/>
    </source>
</evidence>
<dbReference type="STRING" id="6945.B7QC16"/>
<evidence type="ECO:0000313" key="4">
    <source>
        <dbReference type="Proteomes" id="UP000001555"/>
    </source>
</evidence>
<gene>
    <name evidence="2" type="ORF">IscW_ISCW022294</name>
</gene>
<reference evidence="2 4" key="1">
    <citation type="submission" date="2008-03" db="EMBL/GenBank/DDBJ databases">
        <title>Annotation of Ixodes scapularis.</title>
        <authorList>
            <consortium name="Ixodes scapularis Genome Project Consortium"/>
            <person name="Caler E."/>
            <person name="Hannick L.I."/>
            <person name="Bidwell S."/>
            <person name="Joardar V."/>
            <person name="Thiagarajan M."/>
            <person name="Amedeo P."/>
            <person name="Galinsky K.J."/>
            <person name="Schobel S."/>
            <person name="Inman J."/>
            <person name="Hostetler J."/>
            <person name="Miller J."/>
            <person name="Hammond M."/>
            <person name="Megy K."/>
            <person name="Lawson D."/>
            <person name="Kodira C."/>
            <person name="Sutton G."/>
            <person name="Meyer J."/>
            <person name="Hill C.A."/>
            <person name="Birren B."/>
            <person name="Nene V."/>
            <person name="Collins F."/>
            <person name="Alarcon-Chaidez F."/>
            <person name="Wikel S."/>
            <person name="Strausberg R."/>
        </authorList>
    </citation>
    <scope>NUCLEOTIDE SEQUENCE [LARGE SCALE GENOMIC DNA]</scope>
    <source>
        <strain evidence="4">Wikel</strain>
        <strain evidence="2">Wikel colony</strain>
    </source>
</reference>
<dbReference type="GO" id="GO:0008757">
    <property type="term" value="F:S-adenosylmethionine-dependent methyltransferase activity"/>
    <property type="evidence" value="ECO:0007669"/>
    <property type="project" value="InterPro"/>
</dbReference>
<dbReference type="InterPro" id="IPR052356">
    <property type="entry name" value="Thiol_S-MT"/>
</dbReference>
<feature type="domain" description="Methyltransferase type 11" evidence="1">
    <location>
        <begin position="38"/>
        <end position="128"/>
    </location>
</feature>
<keyword evidence="4" id="KW-1185">Reference proteome</keyword>
<dbReference type="PaxDb" id="6945-B7QC16"/>
<organism>
    <name type="scientific">Ixodes scapularis</name>
    <name type="common">Black-legged tick</name>
    <name type="synonym">Deer tick</name>
    <dbReference type="NCBI Taxonomy" id="6945"/>
    <lineage>
        <taxon>Eukaryota</taxon>
        <taxon>Metazoa</taxon>
        <taxon>Ecdysozoa</taxon>
        <taxon>Arthropoda</taxon>
        <taxon>Chelicerata</taxon>
        <taxon>Arachnida</taxon>
        <taxon>Acari</taxon>
        <taxon>Parasitiformes</taxon>
        <taxon>Ixodida</taxon>
        <taxon>Ixodoidea</taxon>
        <taxon>Ixodidae</taxon>
        <taxon>Ixodinae</taxon>
        <taxon>Ixodes</taxon>
    </lineage>
</organism>